<dbReference type="RefSeq" id="WP_190127819.1">
    <property type="nucleotide sequence ID" value="NZ_BNBD01000001.1"/>
</dbReference>
<evidence type="ECO:0000313" key="3">
    <source>
        <dbReference type="Proteomes" id="UP000638313"/>
    </source>
</evidence>
<dbReference type="Gene3D" id="3.30.70.100">
    <property type="match status" value="1"/>
</dbReference>
<comment type="caution">
    <text evidence="2">The sequence shown here is derived from an EMBL/GenBank/DDBJ whole genome shotgun (WGS) entry which is preliminary data.</text>
</comment>
<evidence type="ECO:0000259" key="1">
    <source>
        <dbReference type="PROSITE" id="PS51725"/>
    </source>
</evidence>
<dbReference type="InterPro" id="IPR011008">
    <property type="entry name" value="Dimeric_a/b-barrel"/>
</dbReference>
<dbReference type="EMBL" id="BNBD01000001">
    <property type="protein sequence ID" value="GHF28351.1"/>
    <property type="molecule type" value="Genomic_DNA"/>
</dbReference>
<proteinExistence type="predicted"/>
<dbReference type="InterPro" id="IPR007138">
    <property type="entry name" value="ABM_dom"/>
</dbReference>
<protein>
    <recommendedName>
        <fullName evidence="1">ABM domain-containing protein</fullName>
    </recommendedName>
</protein>
<dbReference type="PROSITE" id="PS51725">
    <property type="entry name" value="ABM"/>
    <property type="match status" value="1"/>
</dbReference>
<dbReference type="AlphaFoldDB" id="A0A919AXM3"/>
<accession>A0A919AXM3</accession>
<sequence length="99" mass="11414">MIYEYAYLYVTPGQEEEFEQALLAARPVLLSAEGCRSVDLHRDAESPGCYLLRVGWETLEHHLVDFFKSEQAVRFGQAIDHFFARPAELRHFEERPVGG</sequence>
<reference evidence="2" key="1">
    <citation type="journal article" date="2014" name="Int. J. Syst. Evol. Microbiol.">
        <title>Complete genome sequence of Corynebacterium casei LMG S-19264T (=DSM 44701T), isolated from a smear-ripened cheese.</title>
        <authorList>
            <consortium name="US DOE Joint Genome Institute (JGI-PGF)"/>
            <person name="Walter F."/>
            <person name="Albersmeier A."/>
            <person name="Kalinowski J."/>
            <person name="Ruckert C."/>
        </authorList>
    </citation>
    <scope>NUCLEOTIDE SEQUENCE</scope>
    <source>
        <strain evidence="2">JCM 4059</strain>
    </source>
</reference>
<name>A0A919AXM3_9ACTN</name>
<dbReference type="Pfam" id="PF03992">
    <property type="entry name" value="ABM"/>
    <property type="match status" value="1"/>
</dbReference>
<feature type="domain" description="ABM" evidence="1">
    <location>
        <begin position="2"/>
        <end position="92"/>
    </location>
</feature>
<organism evidence="2 3">
    <name type="scientific">Streptomyces mashuensis</name>
    <dbReference type="NCBI Taxonomy" id="33904"/>
    <lineage>
        <taxon>Bacteria</taxon>
        <taxon>Bacillati</taxon>
        <taxon>Actinomycetota</taxon>
        <taxon>Actinomycetes</taxon>
        <taxon>Kitasatosporales</taxon>
        <taxon>Streptomycetaceae</taxon>
        <taxon>Streptomyces</taxon>
    </lineage>
</organism>
<dbReference type="SUPFAM" id="SSF54909">
    <property type="entry name" value="Dimeric alpha+beta barrel"/>
    <property type="match status" value="1"/>
</dbReference>
<dbReference type="Proteomes" id="UP000638313">
    <property type="component" value="Unassembled WGS sequence"/>
</dbReference>
<reference evidence="2" key="2">
    <citation type="submission" date="2020-09" db="EMBL/GenBank/DDBJ databases">
        <authorList>
            <person name="Sun Q."/>
            <person name="Ohkuma M."/>
        </authorList>
    </citation>
    <scope>NUCLEOTIDE SEQUENCE</scope>
    <source>
        <strain evidence="2">JCM 4059</strain>
    </source>
</reference>
<keyword evidence="3" id="KW-1185">Reference proteome</keyword>
<evidence type="ECO:0000313" key="2">
    <source>
        <dbReference type="EMBL" id="GHF28351.1"/>
    </source>
</evidence>
<gene>
    <name evidence="2" type="ORF">GCM10010218_06830</name>
</gene>